<dbReference type="Proteomes" id="UP000823775">
    <property type="component" value="Unassembled WGS sequence"/>
</dbReference>
<accession>A0ABS8RQ71</accession>
<protein>
    <submittedName>
        <fullName evidence="2">Uncharacterized protein</fullName>
    </submittedName>
</protein>
<evidence type="ECO:0000313" key="2">
    <source>
        <dbReference type="EMBL" id="MCD7447759.1"/>
    </source>
</evidence>
<feature type="compositionally biased region" description="Basic residues" evidence="1">
    <location>
        <begin position="1"/>
        <end position="12"/>
    </location>
</feature>
<name>A0ABS8RQ71_DATST</name>
<feature type="region of interest" description="Disordered" evidence="1">
    <location>
        <begin position="1"/>
        <end position="48"/>
    </location>
</feature>
<sequence>PGVHSHNKKNRSFRPDARVLEEVTSRHPSDGGVNDRQSYNGPSLVLSGSGPFNIKVEEVAMDHQVSDNHHFGQHFKPFYLKGDGGPTNRQVSDSPSH</sequence>
<evidence type="ECO:0000256" key="1">
    <source>
        <dbReference type="SAM" id="MobiDB-lite"/>
    </source>
</evidence>
<proteinExistence type="predicted"/>
<feature type="compositionally biased region" description="Polar residues" evidence="1">
    <location>
        <begin position="87"/>
        <end position="97"/>
    </location>
</feature>
<comment type="caution">
    <text evidence="2">The sequence shown here is derived from an EMBL/GenBank/DDBJ whole genome shotgun (WGS) entry which is preliminary data.</text>
</comment>
<evidence type="ECO:0000313" key="3">
    <source>
        <dbReference type="Proteomes" id="UP000823775"/>
    </source>
</evidence>
<keyword evidence="3" id="KW-1185">Reference proteome</keyword>
<feature type="compositionally biased region" description="Basic and acidic residues" evidence="1">
    <location>
        <begin position="13"/>
        <end position="29"/>
    </location>
</feature>
<reference evidence="2 3" key="1">
    <citation type="journal article" date="2021" name="BMC Genomics">
        <title>Datura genome reveals duplications of psychoactive alkaloid biosynthetic genes and high mutation rate following tissue culture.</title>
        <authorList>
            <person name="Rajewski A."/>
            <person name="Carter-House D."/>
            <person name="Stajich J."/>
            <person name="Litt A."/>
        </authorList>
    </citation>
    <scope>NUCLEOTIDE SEQUENCE [LARGE SCALE GENOMIC DNA]</scope>
    <source>
        <strain evidence="2">AR-01</strain>
    </source>
</reference>
<feature type="region of interest" description="Disordered" evidence="1">
    <location>
        <begin position="76"/>
        <end position="97"/>
    </location>
</feature>
<feature type="non-terminal residue" evidence="2">
    <location>
        <position position="1"/>
    </location>
</feature>
<organism evidence="2 3">
    <name type="scientific">Datura stramonium</name>
    <name type="common">Jimsonweed</name>
    <name type="synonym">Common thornapple</name>
    <dbReference type="NCBI Taxonomy" id="4076"/>
    <lineage>
        <taxon>Eukaryota</taxon>
        <taxon>Viridiplantae</taxon>
        <taxon>Streptophyta</taxon>
        <taxon>Embryophyta</taxon>
        <taxon>Tracheophyta</taxon>
        <taxon>Spermatophyta</taxon>
        <taxon>Magnoliopsida</taxon>
        <taxon>eudicotyledons</taxon>
        <taxon>Gunneridae</taxon>
        <taxon>Pentapetalae</taxon>
        <taxon>asterids</taxon>
        <taxon>lamiids</taxon>
        <taxon>Solanales</taxon>
        <taxon>Solanaceae</taxon>
        <taxon>Solanoideae</taxon>
        <taxon>Datureae</taxon>
        <taxon>Datura</taxon>
    </lineage>
</organism>
<gene>
    <name evidence="2" type="ORF">HAX54_034173</name>
</gene>
<dbReference type="EMBL" id="JACEIK010000044">
    <property type="protein sequence ID" value="MCD7447759.1"/>
    <property type="molecule type" value="Genomic_DNA"/>
</dbReference>